<dbReference type="PANTHER" id="PTHR48207">
    <property type="entry name" value="SUCCINATE--HYDROXYMETHYLGLUTARATE COA-TRANSFERASE"/>
    <property type="match status" value="1"/>
</dbReference>
<reference evidence="2" key="2">
    <citation type="submission" date="2020-09" db="EMBL/GenBank/DDBJ databases">
        <authorList>
            <person name="Sun Q."/>
            <person name="Sedlacek I."/>
        </authorList>
    </citation>
    <scope>NUCLEOTIDE SEQUENCE</scope>
    <source>
        <strain evidence="2">CCM 7897</strain>
    </source>
</reference>
<dbReference type="PANTHER" id="PTHR48207:SF4">
    <property type="entry name" value="BLL6097 PROTEIN"/>
    <property type="match status" value="1"/>
</dbReference>
<protein>
    <submittedName>
        <fullName evidence="2">CoA transferase</fullName>
    </submittedName>
</protein>
<dbReference type="InterPro" id="IPR003673">
    <property type="entry name" value="CoA-Trfase_fam_III"/>
</dbReference>
<dbReference type="Pfam" id="PF02515">
    <property type="entry name" value="CoA_transf_3"/>
    <property type="match status" value="1"/>
</dbReference>
<dbReference type="Gene3D" id="3.30.1540.10">
    <property type="entry name" value="formyl-coa transferase, domain 3"/>
    <property type="match status" value="1"/>
</dbReference>
<proteinExistence type="predicted"/>
<dbReference type="InterPro" id="IPR050483">
    <property type="entry name" value="CoA-transferase_III_domain"/>
</dbReference>
<dbReference type="Proteomes" id="UP000606044">
    <property type="component" value="Unassembled WGS sequence"/>
</dbReference>
<keyword evidence="1 2" id="KW-0808">Transferase</keyword>
<dbReference type="InterPro" id="IPR023606">
    <property type="entry name" value="CoA-Trfase_III_dom_1_sf"/>
</dbReference>
<accession>A0A917BM16</accession>
<comment type="caution">
    <text evidence="2">The sequence shown here is derived from an EMBL/GenBank/DDBJ whole genome shotgun (WGS) entry which is preliminary data.</text>
</comment>
<evidence type="ECO:0000256" key="1">
    <source>
        <dbReference type="ARBA" id="ARBA00022679"/>
    </source>
</evidence>
<keyword evidence="3" id="KW-1185">Reference proteome</keyword>
<sequence length="437" mass="46879">MHFLVAPAEMPCGIGGRPVVSGDVMTRDSLVGKTVLEIGTMLAAPFASHVLAQMGAEVIKLESPVGDPTRSLVRGGPSGTYIAYSRGKRSLCVDLATPGGQAVLARLLPTVDVVLHNLAPASARRLGVTHEACIKANPDVVYCHIRGYNDGPQADDLASNPIAEAATGVMDAHRIEGRPSRLGPSYHDQFAGCYAVIGILAAMLDPHAGPEQRRIEVGLYETGLHVAARDYAGVQLKMHLTGRPDPEPSGEFSMPGYGAYETADGRWIYLVMLTDRHWADFWRALDTPMPPDTTTLRARKKQRDAVEALVREAVARFSYDDLAALLAAGGTGFTEVLPMERVLDAPQARHGHKVAHVEFQQLAFDLPDLPFAWDAASRPERPPPLLGEHTRAVLGELGFSAQECEGLVATGHAVEPAPGAPVWAPLREKTVAEPSQT</sequence>
<evidence type="ECO:0000313" key="2">
    <source>
        <dbReference type="EMBL" id="GGF51322.1"/>
    </source>
</evidence>
<dbReference type="AlphaFoldDB" id="A0A917BM16"/>
<gene>
    <name evidence="2" type="ORF">GCM10007301_08430</name>
</gene>
<dbReference type="SUPFAM" id="SSF89796">
    <property type="entry name" value="CoA-transferase family III (CaiB/BaiF)"/>
    <property type="match status" value="1"/>
</dbReference>
<dbReference type="Gene3D" id="3.40.50.10540">
    <property type="entry name" value="Crotonobetainyl-coa:carnitine coa-transferase, domain 1"/>
    <property type="match status" value="1"/>
</dbReference>
<name>A0A917BM16_9HYPH</name>
<dbReference type="GO" id="GO:0008410">
    <property type="term" value="F:CoA-transferase activity"/>
    <property type="evidence" value="ECO:0007669"/>
    <property type="project" value="TreeGrafter"/>
</dbReference>
<organism evidence="2 3">
    <name type="scientific">Azorhizobium oxalatiphilum</name>
    <dbReference type="NCBI Taxonomy" id="980631"/>
    <lineage>
        <taxon>Bacteria</taxon>
        <taxon>Pseudomonadati</taxon>
        <taxon>Pseudomonadota</taxon>
        <taxon>Alphaproteobacteria</taxon>
        <taxon>Hyphomicrobiales</taxon>
        <taxon>Xanthobacteraceae</taxon>
        <taxon>Azorhizobium</taxon>
    </lineage>
</organism>
<dbReference type="InterPro" id="IPR044855">
    <property type="entry name" value="CoA-Trfase_III_dom3_sf"/>
</dbReference>
<evidence type="ECO:0000313" key="3">
    <source>
        <dbReference type="Proteomes" id="UP000606044"/>
    </source>
</evidence>
<dbReference type="EMBL" id="BMCT01000001">
    <property type="protein sequence ID" value="GGF51322.1"/>
    <property type="molecule type" value="Genomic_DNA"/>
</dbReference>
<reference evidence="2" key="1">
    <citation type="journal article" date="2014" name="Int. J. Syst. Evol. Microbiol.">
        <title>Complete genome sequence of Corynebacterium casei LMG S-19264T (=DSM 44701T), isolated from a smear-ripened cheese.</title>
        <authorList>
            <consortium name="US DOE Joint Genome Institute (JGI-PGF)"/>
            <person name="Walter F."/>
            <person name="Albersmeier A."/>
            <person name="Kalinowski J."/>
            <person name="Ruckert C."/>
        </authorList>
    </citation>
    <scope>NUCLEOTIDE SEQUENCE</scope>
    <source>
        <strain evidence="2">CCM 7897</strain>
    </source>
</reference>